<dbReference type="Gene3D" id="3.90.1150.10">
    <property type="entry name" value="Aspartate Aminotransferase, domain 1"/>
    <property type="match status" value="1"/>
</dbReference>
<dbReference type="GO" id="GO:0004124">
    <property type="term" value="F:cysteine synthase activity"/>
    <property type="evidence" value="ECO:0007669"/>
    <property type="project" value="TreeGrafter"/>
</dbReference>
<dbReference type="NCBIfam" id="TIGR01326">
    <property type="entry name" value="OAH_OAS_sulfhy"/>
    <property type="match status" value="1"/>
</dbReference>
<evidence type="ECO:0000256" key="3">
    <source>
        <dbReference type="ARBA" id="ARBA00022679"/>
    </source>
</evidence>
<evidence type="ECO:0000256" key="2">
    <source>
        <dbReference type="ARBA" id="ARBA00009077"/>
    </source>
</evidence>
<accession>A0A4V3II31</accession>
<dbReference type="InterPro" id="IPR006235">
    <property type="entry name" value="OAc-hSer/O-AcSer_sulfhydrylase"/>
</dbReference>
<dbReference type="PANTHER" id="PTHR43797:SF2">
    <property type="entry name" value="HOMOCYSTEINE_CYSTEINE SYNTHASE"/>
    <property type="match status" value="1"/>
</dbReference>
<dbReference type="GO" id="GO:0005737">
    <property type="term" value="C:cytoplasm"/>
    <property type="evidence" value="ECO:0007669"/>
    <property type="project" value="TreeGrafter"/>
</dbReference>
<dbReference type="InterPro" id="IPR054542">
    <property type="entry name" value="Cys_met_metab_PP"/>
</dbReference>
<dbReference type="SUPFAM" id="SSF53383">
    <property type="entry name" value="PLP-dependent transferases"/>
    <property type="match status" value="1"/>
</dbReference>
<dbReference type="PANTHER" id="PTHR43797">
    <property type="entry name" value="HOMOCYSTEINE/CYSTEINE SYNTHASE"/>
    <property type="match status" value="1"/>
</dbReference>
<organism evidence="7 8">
    <name type="scientific">Cryobacterium cheniae</name>
    <dbReference type="NCBI Taxonomy" id="1259262"/>
    <lineage>
        <taxon>Bacteria</taxon>
        <taxon>Bacillati</taxon>
        <taxon>Actinomycetota</taxon>
        <taxon>Actinomycetes</taxon>
        <taxon>Micrococcales</taxon>
        <taxon>Microbacteriaceae</taxon>
        <taxon>Cryobacterium</taxon>
    </lineage>
</organism>
<keyword evidence="3" id="KW-0808">Transferase</keyword>
<feature type="modified residue" description="N6-(pyridoxal phosphate)lysine" evidence="5">
    <location>
        <position position="212"/>
    </location>
</feature>
<dbReference type="NCBIfam" id="NF005872">
    <property type="entry name" value="PRK07812.1"/>
    <property type="match status" value="1"/>
</dbReference>
<dbReference type="OrthoDB" id="9780685at2"/>
<dbReference type="GO" id="GO:0071269">
    <property type="term" value="P:L-homocysteine biosynthetic process"/>
    <property type="evidence" value="ECO:0007669"/>
    <property type="project" value="TreeGrafter"/>
</dbReference>
<comment type="caution">
    <text evidence="7">The sequence shown here is derived from an EMBL/GenBank/DDBJ whole genome shotgun (WGS) entry which is preliminary data.</text>
</comment>
<dbReference type="CDD" id="cd00614">
    <property type="entry name" value="CGS_like"/>
    <property type="match status" value="1"/>
</dbReference>
<evidence type="ECO:0000256" key="4">
    <source>
        <dbReference type="ARBA" id="ARBA00022898"/>
    </source>
</evidence>
<dbReference type="PIRSF" id="PIRSF001434">
    <property type="entry name" value="CGS"/>
    <property type="match status" value="1"/>
</dbReference>
<dbReference type="InterPro" id="IPR000277">
    <property type="entry name" value="Cys/Met-Metab_PyrdxlP-dep_enz"/>
</dbReference>
<dbReference type="EMBL" id="SOGN01000041">
    <property type="protein sequence ID" value="TFC80418.1"/>
    <property type="molecule type" value="Genomic_DNA"/>
</dbReference>
<dbReference type="InterPro" id="IPR015421">
    <property type="entry name" value="PyrdxlP-dep_Trfase_major"/>
</dbReference>
<dbReference type="FunFam" id="3.40.640.10:FF:000035">
    <property type="entry name" value="O-succinylhomoserine sulfhydrylase"/>
    <property type="match status" value="1"/>
</dbReference>
<dbReference type="RefSeq" id="WP_134370048.1">
    <property type="nucleotide sequence ID" value="NZ_SOGN01000041.1"/>
</dbReference>
<dbReference type="GO" id="GO:0003961">
    <property type="term" value="F:O-acetylhomoserine aminocarboxypropyltransferase activity"/>
    <property type="evidence" value="ECO:0007669"/>
    <property type="project" value="TreeGrafter"/>
</dbReference>
<dbReference type="AlphaFoldDB" id="A0A4V3II31"/>
<sequence>MSDTAADWKFETKQVHSGARPDPATNARATPIYQTTSYVFNNAQHAQDLFALAEPGNIYTRIMNPTQAVVEERVAALEGGTAALLLASGQAASTFAVLNIAQAGDHIVSSSSIYGGTYNLFKYTLAKLGIETTFVEDQDDPEEWRRALRPNTKLFFAETIGNPKINVLDIRLVSDVAHAGGVPLIVDSTIATPYLIRPFEHGADIVIHSATKFLGGHGAVIGGVIVDGGNFEWSQNVQKFPGLTEPDPSYHGVSYTGAVGDGIAYIVKARVQLLRDLGSAIAPASAWQLIQGIETLSLRIERHVQNAQNIAEWLENHPDIASVNYAGLPSSPWYAAANTYAPRGVGAVLSFELKGGVDAGRALVDNLSLFSHLANIGDVRSLVIHPASTTHAQLTPEQQLTAGVTPGLVRLSVGIENLADLTADLETGLAAARAVVQASRANA</sequence>
<keyword evidence="4 5" id="KW-0663">Pyridoxal phosphate</keyword>
<evidence type="ECO:0000256" key="1">
    <source>
        <dbReference type="ARBA" id="ARBA00001933"/>
    </source>
</evidence>
<name>A0A4V3II31_9MICO</name>
<keyword evidence="8" id="KW-1185">Reference proteome</keyword>
<dbReference type="Gene3D" id="3.40.640.10">
    <property type="entry name" value="Type I PLP-dependent aspartate aminotransferase-like (Major domain)"/>
    <property type="match status" value="1"/>
</dbReference>
<dbReference type="GO" id="GO:0019346">
    <property type="term" value="P:transsulfuration"/>
    <property type="evidence" value="ECO:0007669"/>
    <property type="project" value="InterPro"/>
</dbReference>
<gene>
    <name evidence="7" type="ORF">E3T23_09040</name>
</gene>
<protein>
    <submittedName>
        <fullName evidence="7">Bifunctional o-acetylhomoserine/o-acetylserine sulfhydrylase</fullName>
    </submittedName>
</protein>
<comment type="similarity">
    <text evidence="2 6">Belongs to the trans-sulfuration enzymes family.</text>
</comment>
<dbReference type="Proteomes" id="UP000298433">
    <property type="component" value="Unassembled WGS sequence"/>
</dbReference>
<evidence type="ECO:0000256" key="6">
    <source>
        <dbReference type="RuleBase" id="RU362118"/>
    </source>
</evidence>
<comment type="cofactor">
    <cofactor evidence="1 6">
        <name>pyridoxal 5'-phosphate</name>
        <dbReference type="ChEBI" id="CHEBI:597326"/>
    </cofactor>
</comment>
<evidence type="ECO:0000313" key="8">
    <source>
        <dbReference type="Proteomes" id="UP000298433"/>
    </source>
</evidence>
<dbReference type="InterPro" id="IPR015424">
    <property type="entry name" value="PyrdxlP-dep_Trfase"/>
</dbReference>
<dbReference type="InterPro" id="IPR015422">
    <property type="entry name" value="PyrdxlP-dep_Trfase_small"/>
</dbReference>
<dbReference type="PROSITE" id="PS00868">
    <property type="entry name" value="CYS_MET_METAB_PP"/>
    <property type="match status" value="1"/>
</dbReference>
<evidence type="ECO:0000256" key="5">
    <source>
        <dbReference type="PIRSR" id="PIRSR001434-2"/>
    </source>
</evidence>
<dbReference type="GO" id="GO:0006535">
    <property type="term" value="P:cysteine biosynthetic process from serine"/>
    <property type="evidence" value="ECO:0007669"/>
    <property type="project" value="TreeGrafter"/>
</dbReference>
<reference evidence="7 8" key="1">
    <citation type="submission" date="2019-03" db="EMBL/GenBank/DDBJ databases">
        <title>Genomics of glacier-inhabiting Cryobacterium strains.</title>
        <authorList>
            <person name="Liu Q."/>
            <person name="Xin Y.-H."/>
        </authorList>
    </citation>
    <scope>NUCLEOTIDE SEQUENCE [LARGE SCALE GENOMIC DNA]</scope>
    <source>
        <strain evidence="7 8">TMT2-48-2</strain>
    </source>
</reference>
<evidence type="ECO:0000313" key="7">
    <source>
        <dbReference type="EMBL" id="TFC80418.1"/>
    </source>
</evidence>
<dbReference type="Pfam" id="PF01053">
    <property type="entry name" value="Cys_Met_Meta_PP"/>
    <property type="match status" value="1"/>
</dbReference>
<dbReference type="GO" id="GO:0030170">
    <property type="term" value="F:pyridoxal phosphate binding"/>
    <property type="evidence" value="ECO:0007669"/>
    <property type="project" value="InterPro"/>
</dbReference>
<proteinExistence type="inferred from homology"/>